<sequence>MMGTQKLFLIKTHFVILSKKMVSFIMVSWVSFYSSMFTLFGFIGLHIFRLQGKLMGSKSMIKEQEECYTPKCVIEQGDDDEELESLLRFRFPTFEEFVRNNDVCLIGDQVLFDNLDDNCPPAENMEDTLIPQNNMVLKSVDEVVEPRISSDINMLAKPVEEMVEHRISSENQIEMIAKPVKDIEGCSTDLVNVQVDSNETEIENSGEPSQFFDNLGNNVCNVRHDSRFLSDDESLVSDSDSDSMGSSHSSFRGSFIDSLSDGFLSDIDFQKAFEIDTLIDYDCKEVKLSSTFLTKDDLELQNLSKVYGGSDDFKDEDEDILQELKEIEHDLDDNFISLNIEDGLHGEHKKFELNLVDDLEGETSKMDDNGLESNKSSEKSSSDSEEQNGLEREWEHQDLVEQLKMEIKNVRAIGLPTILEESESPKIMEDLKPWKIEKKYHHEGTLDELHKFYKSYRDRMRKLDILNFQKMYAIGFLRLKDPLQSFTKNKISIPALSAIVSFGCWPCKPKSSASEIHKPLMEKFSKELESDLETVYVGQMCLSWEFLCWEYGKALELWESDPRGLRCYNQVAEKFQMFQVLLTRFLEQESFEGPRVQHYVKTRCLLRNLLQVPVVRDDNYRDRKKEGKAISSKDGITSLQLVEIIEESIRILWQFIRTDKNSSKVTIVKYRRSSNIELQSPADASLLSEVQSILQEKHKKLKEITRTQNCILRNIQRHKKEESSDNVLYFFSRVDMTLVTRVLNMPKISTEQLVWCSHKLNNINFVGRKLQVAEPSFLLFPCS</sequence>
<dbReference type="Proteomes" id="UP001443914">
    <property type="component" value="Unassembled WGS sequence"/>
</dbReference>
<evidence type="ECO:0008006" key="5">
    <source>
        <dbReference type="Google" id="ProtNLM"/>
    </source>
</evidence>
<gene>
    <name evidence="3" type="ORF">RND81_08G098900</name>
</gene>
<accession>A0AAW1J6Z0</accession>
<comment type="caution">
    <text evidence="3">The sequence shown here is derived from an EMBL/GenBank/DDBJ whole genome shotgun (WGS) entry which is preliminary data.</text>
</comment>
<dbReference type="PANTHER" id="PTHR46741:SF2">
    <property type="entry name" value="RIBOSOMAL PROTEIN L34AE"/>
    <property type="match status" value="1"/>
</dbReference>
<dbReference type="AlphaFoldDB" id="A0AAW1J6Z0"/>
<proteinExistence type="predicted"/>
<evidence type="ECO:0000256" key="2">
    <source>
        <dbReference type="SAM" id="Phobius"/>
    </source>
</evidence>
<feature type="region of interest" description="Disordered" evidence="1">
    <location>
        <begin position="362"/>
        <end position="392"/>
    </location>
</feature>
<feature type="transmembrane region" description="Helical" evidence="2">
    <location>
        <begin position="21"/>
        <end position="48"/>
    </location>
</feature>
<dbReference type="EMBL" id="JBDFQZ010000008">
    <property type="protein sequence ID" value="KAK9698359.1"/>
    <property type="molecule type" value="Genomic_DNA"/>
</dbReference>
<keyword evidence="2" id="KW-0472">Membrane</keyword>
<dbReference type="Pfam" id="PF07891">
    <property type="entry name" value="DUF1666"/>
    <property type="match status" value="1"/>
</dbReference>
<protein>
    <recommendedName>
        <fullName evidence="5">Ribosomal protein L34Ae</fullName>
    </recommendedName>
</protein>
<evidence type="ECO:0000256" key="1">
    <source>
        <dbReference type="SAM" id="MobiDB-lite"/>
    </source>
</evidence>
<dbReference type="PANTHER" id="PTHR46741">
    <property type="entry name" value="OS09G0413600 PROTEIN"/>
    <property type="match status" value="1"/>
</dbReference>
<name>A0AAW1J6Z0_SAPOF</name>
<dbReference type="InterPro" id="IPR012870">
    <property type="entry name" value="DUF1666"/>
</dbReference>
<evidence type="ECO:0000313" key="4">
    <source>
        <dbReference type="Proteomes" id="UP001443914"/>
    </source>
</evidence>
<organism evidence="3 4">
    <name type="scientific">Saponaria officinalis</name>
    <name type="common">Common soapwort</name>
    <name type="synonym">Lychnis saponaria</name>
    <dbReference type="NCBI Taxonomy" id="3572"/>
    <lineage>
        <taxon>Eukaryota</taxon>
        <taxon>Viridiplantae</taxon>
        <taxon>Streptophyta</taxon>
        <taxon>Embryophyta</taxon>
        <taxon>Tracheophyta</taxon>
        <taxon>Spermatophyta</taxon>
        <taxon>Magnoliopsida</taxon>
        <taxon>eudicotyledons</taxon>
        <taxon>Gunneridae</taxon>
        <taxon>Pentapetalae</taxon>
        <taxon>Caryophyllales</taxon>
        <taxon>Caryophyllaceae</taxon>
        <taxon>Caryophylleae</taxon>
        <taxon>Saponaria</taxon>
    </lineage>
</organism>
<keyword evidence="4" id="KW-1185">Reference proteome</keyword>
<keyword evidence="2" id="KW-0812">Transmembrane</keyword>
<reference evidence="3" key="1">
    <citation type="submission" date="2024-03" db="EMBL/GenBank/DDBJ databases">
        <title>WGS assembly of Saponaria officinalis var. Norfolk2.</title>
        <authorList>
            <person name="Jenkins J."/>
            <person name="Shu S."/>
            <person name="Grimwood J."/>
            <person name="Barry K."/>
            <person name="Goodstein D."/>
            <person name="Schmutz J."/>
            <person name="Leebens-Mack J."/>
            <person name="Osbourn A."/>
        </authorList>
    </citation>
    <scope>NUCLEOTIDE SEQUENCE [LARGE SCALE GENOMIC DNA]</scope>
    <source>
        <strain evidence="3">JIC</strain>
    </source>
</reference>
<evidence type="ECO:0000313" key="3">
    <source>
        <dbReference type="EMBL" id="KAK9698359.1"/>
    </source>
</evidence>
<keyword evidence="2" id="KW-1133">Transmembrane helix</keyword>